<feature type="domain" description="RUN" evidence="4">
    <location>
        <begin position="37"/>
        <end position="162"/>
    </location>
</feature>
<dbReference type="InterPro" id="IPR004012">
    <property type="entry name" value="Run_dom"/>
</dbReference>
<dbReference type="PANTHER" id="PTHR46556:SF1">
    <property type="entry name" value="PLECKSTRIN HOMOLOGY DOMAIN-CONTAINING FAMILY M MEMBER 2"/>
    <property type="match status" value="1"/>
</dbReference>
<dbReference type="AlphaFoldDB" id="E0VFC2"/>
<dbReference type="OrthoDB" id="9983817at2759"/>
<sequence length="775" mass="89912">MEDAYSKNSHRERILWDLKSIIKQIYHESAKHELSPENRTYICLKLVKNLDETLCYGLKQLYLGYWKPICEVLHPQTLQAVEQLPVSNQSESNSLMKGRAWIALSLKDDSFINYIQCFINEGCLDRFYEDWSILRFSDACNSFLSILSGLENVKFNFDVDYVNKPLANCNLQLKLPGNEECKFIPLNLKGSKGSIDLGTSSSSLTSPVDSGVHTQDSSSDMEPFSNDKEFEIDLLNGNVPPDTVLRRKHKKNAKRHVSFHEDIINKSSEKCRKLKWDSENLRYSWSGEEIDSSILKEKQFIEMKPYDNNNRSTPLKELNMNERGTPEGEETPSEIERLKNKQPQKSVIVKRFLLSIKNQSKLKQMSKVQISKNEVQLNPLMIKDMIRNQSVYKAYKLRDYLFIITDNSHAFSIYEYDNELHTFITGDGELTNEVLGKLEFLIRRNQLEFPQFYFLDYNDFKFVKNNFVEKLVVDKKDDILYCGAVHLDKENDLTNSILPNSKRGFLMYRFLQGGDGWIPGDFCLRNGVLYLFGDDTNLPKLAINIATGCQSCNRTKNPDRPHTFQITLIDGKFENFNSLRENNVTKQKSSKSESRKIFSGIRQRVNKMWSFGNSKNSSSIIEFAAANDYDLSEWFQMIIQASCEAHKENLLEGTLWLTQNSLIITNEIWWLNSDLDIISCARLRDVAAFKIGECEKDFFTVIEFICMEANSTSGDWILYLNSREELNKLTSKLKLLWKSREKFPCYELEKGILLNRCKKSQETISDNYWSLLLLQ</sequence>
<reference evidence="5" key="2">
    <citation type="submission" date="2007-04" db="EMBL/GenBank/DDBJ databases">
        <title>The genome of the human body louse.</title>
        <authorList>
            <consortium name="The Human Body Louse Genome Consortium"/>
            <person name="Kirkness E."/>
            <person name="Walenz B."/>
            <person name="Hass B."/>
            <person name="Bruggner R."/>
            <person name="Strausberg R."/>
        </authorList>
    </citation>
    <scope>NUCLEOTIDE SEQUENCE</scope>
    <source>
        <strain evidence="5">USDA</strain>
    </source>
</reference>
<evidence type="ECO:0000259" key="4">
    <source>
        <dbReference type="PROSITE" id="PS50826"/>
    </source>
</evidence>
<reference evidence="6" key="3">
    <citation type="submission" date="2020-05" db="UniProtKB">
        <authorList>
            <consortium name="EnsemblMetazoa"/>
        </authorList>
    </citation>
    <scope>IDENTIFICATION</scope>
    <source>
        <strain evidence="6">USDA</strain>
    </source>
</reference>
<feature type="compositionally biased region" description="Low complexity" evidence="3">
    <location>
        <begin position="199"/>
        <end position="212"/>
    </location>
</feature>
<dbReference type="STRING" id="121224.E0VFC2"/>
<dbReference type="CTD" id="8236467"/>
<dbReference type="GO" id="GO:0019894">
    <property type="term" value="F:kinesin binding"/>
    <property type="evidence" value="ECO:0007669"/>
    <property type="project" value="TreeGrafter"/>
</dbReference>
<dbReference type="Gene3D" id="1.20.58.900">
    <property type="match status" value="1"/>
</dbReference>
<dbReference type="InterPro" id="IPR011993">
    <property type="entry name" value="PH-like_dom_sf"/>
</dbReference>
<dbReference type="KEGG" id="phu:Phum_PHUM154970"/>
<dbReference type="GO" id="GO:0007030">
    <property type="term" value="P:Golgi organization"/>
    <property type="evidence" value="ECO:0007669"/>
    <property type="project" value="TreeGrafter"/>
</dbReference>
<dbReference type="GO" id="GO:0032418">
    <property type="term" value="P:lysosome localization"/>
    <property type="evidence" value="ECO:0007669"/>
    <property type="project" value="TreeGrafter"/>
</dbReference>
<keyword evidence="2" id="KW-0458">Lysosome</keyword>
<dbReference type="SUPFAM" id="SSF140741">
    <property type="entry name" value="RUN domain-like"/>
    <property type="match status" value="1"/>
</dbReference>
<dbReference type="PROSITE" id="PS50826">
    <property type="entry name" value="RUN"/>
    <property type="match status" value="1"/>
</dbReference>
<proteinExistence type="predicted"/>
<evidence type="ECO:0000313" key="5">
    <source>
        <dbReference type="EMBL" id="EEB12078.1"/>
    </source>
</evidence>
<dbReference type="VEuPathDB" id="VectorBase:PHUM154970"/>
<dbReference type="InterPro" id="IPR037213">
    <property type="entry name" value="Run_dom_sf"/>
</dbReference>
<dbReference type="EMBL" id="AAZO01001808">
    <property type="status" value="NOT_ANNOTATED_CDS"/>
    <property type="molecule type" value="Genomic_DNA"/>
</dbReference>
<dbReference type="SMART" id="SM00593">
    <property type="entry name" value="RUN"/>
    <property type="match status" value="1"/>
</dbReference>
<dbReference type="InterPro" id="IPR047327">
    <property type="entry name" value="RUN_PLEKHM2"/>
</dbReference>
<accession>E0VFC2</accession>
<dbReference type="PANTHER" id="PTHR46556">
    <property type="entry name" value="PLECKSTRIN HOMOLOGY DOMAIN-CONTAINING FAMILY M MEMBER 2"/>
    <property type="match status" value="1"/>
</dbReference>
<keyword evidence="7" id="KW-1185">Reference proteome</keyword>
<dbReference type="InParanoid" id="E0VFC2"/>
<reference evidence="5" key="1">
    <citation type="submission" date="2007-04" db="EMBL/GenBank/DDBJ databases">
        <title>Annotation of Pediculus humanus corporis strain USDA.</title>
        <authorList>
            <person name="Kirkness E."/>
            <person name="Hannick L."/>
            <person name="Hass B."/>
            <person name="Bruggner R."/>
            <person name="Lawson D."/>
            <person name="Bidwell S."/>
            <person name="Joardar V."/>
            <person name="Caler E."/>
            <person name="Walenz B."/>
            <person name="Inman J."/>
            <person name="Schobel S."/>
            <person name="Galinsky K."/>
            <person name="Amedeo P."/>
            <person name="Strausberg R."/>
        </authorList>
    </citation>
    <scope>NUCLEOTIDE SEQUENCE</scope>
    <source>
        <strain evidence="5">USDA</strain>
    </source>
</reference>
<dbReference type="InterPro" id="IPR001849">
    <property type="entry name" value="PH_domain"/>
</dbReference>
<dbReference type="EnsemblMetazoa" id="PHUM154970-RA">
    <property type="protein sequence ID" value="PHUM154970-PA"/>
    <property type="gene ID" value="PHUM154970"/>
</dbReference>
<feature type="region of interest" description="Disordered" evidence="3">
    <location>
        <begin position="199"/>
        <end position="223"/>
    </location>
</feature>
<comment type="subcellular location">
    <subcellularLocation>
        <location evidence="1">Lysosome membrane</location>
    </subcellularLocation>
</comment>
<dbReference type="HOGENOM" id="CLU_361051_0_0_1"/>
<dbReference type="eggNOG" id="KOG1829">
    <property type="taxonomic scope" value="Eukaryota"/>
</dbReference>
<dbReference type="Pfam" id="PF02759">
    <property type="entry name" value="RUN"/>
    <property type="match status" value="1"/>
</dbReference>
<evidence type="ECO:0000313" key="7">
    <source>
        <dbReference type="Proteomes" id="UP000009046"/>
    </source>
</evidence>
<evidence type="ECO:0000256" key="2">
    <source>
        <dbReference type="ARBA" id="ARBA00023228"/>
    </source>
</evidence>
<dbReference type="Proteomes" id="UP000009046">
    <property type="component" value="Unassembled WGS sequence"/>
</dbReference>
<dbReference type="EMBL" id="DS235111">
    <property type="protein sequence ID" value="EEB12078.1"/>
    <property type="molecule type" value="Genomic_DNA"/>
</dbReference>
<evidence type="ECO:0000256" key="3">
    <source>
        <dbReference type="SAM" id="MobiDB-lite"/>
    </source>
</evidence>
<evidence type="ECO:0000313" key="6">
    <source>
        <dbReference type="EnsemblMetazoa" id="PHUM154970-PA"/>
    </source>
</evidence>
<dbReference type="GO" id="GO:0032880">
    <property type="term" value="P:regulation of protein localization"/>
    <property type="evidence" value="ECO:0007669"/>
    <property type="project" value="TreeGrafter"/>
</dbReference>
<gene>
    <name evidence="6" type="primary">8236467</name>
    <name evidence="5" type="ORF">Phum_PHUM154970</name>
</gene>
<name>E0VFC2_PEDHC</name>
<evidence type="ECO:0000256" key="1">
    <source>
        <dbReference type="ARBA" id="ARBA00004656"/>
    </source>
</evidence>
<organism>
    <name type="scientific">Pediculus humanus subsp. corporis</name>
    <name type="common">Body louse</name>
    <dbReference type="NCBI Taxonomy" id="121224"/>
    <lineage>
        <taxon>Eukaryota</taxon>
        <taxon>Metazoa</taxon>
        <taxon>Ecdysozoa</taxon>
        <taxon>Arthropoda</taxon>
        <taxon>Hexapoda</taxon>
        <taxon>Insecta</taxon>
        <taxon>Pterygota</taxon>
        <taxon>Neoptera</taxon>
        <taxon>Paraneoptera</taxon>
        <taxon>Psocodea</taxon>
        <taxon>Troctomorpha</taxon>
        <taxon>Phthiraptera</taxon>
        <taxon>Anoplura</taxon>
        <taxon>Pediculidae</taxon>
        <taxon>Pediculus</taxon>
    </lineage>
</organism>
<dbReference type="GO" id="GO:0005765">
    <property type="term" value="C:lysosomal membrane"/>
    <property type="evidence" value="ECO:0007669"/>
    <property type="project" value="UniProtKB-SubCell"/>
</dbReference>
<dbReference type="InterPro" id="IPR053015">
    <property type="entry name" value="PH_domain-containing_M2"/>
</dbReference>
<dbReference type="CDD" id="cd17680">
    <property type="entry name" value="RUN_PLEKHM2"/>
    <property type="match status" value="1"/>
</dbReference>
<dbReference type="GeneID" id="8236467"/>
<dbReference type="SMART" id="SM00233">
    <property type="entry name" value="PH"/>
    <property type="match status" value="1"/>
</dbReference>
<protein>
    <recommendedName>
        <fullName evidence="4">RUN domain-containing protein</fullName>
    </recommendedName>
</protein>
<dbReference type="GO" id="GO:0010008">
    <property type="term" value="C:endosome membrane"/>
    <property type="evidence" value="ECO:0007669"/>
    <property type="project" value="TreeGrafter"/>
</dbReference>
<dbReference type="SUPFAM" id="SSF50729">
    <property type="entry name" value="PH domain-like"/>
    <property type="match status" value="1"/>
</dbReference>
<dbReference type="Gene3D" id="2.30.29.30">
    <property type="entry name" value="Pleckstrin-homology domain (PH domain)/Phosphotyrosine-binding domain (PTB)"/>
    <property type="match status" value="1"/>
</dbReference>
<feature type="region of interest" description="Disordered" evidence="3">
    <location>
        <begin position="305"/>
        <end position="340"/>
    </location>
</feature>
<dbReference type="RefSeq" id="XP_002424816.1">
    <property type="nucleotide sequence ID" value="XM_002424771.1"/>
</dbReference>